<dbReference type="Proteomes" id="UP001168540">
    <property type="component" value="Unassembled WGS sequence"/>
</dbReference>
<evidence type="ECO:0000256" key="4">
    <source>
        <dbReference type="PROSITE-ProRule" id="PRU00473"/>
    </source>
</evidence>
<dbReference type="InterPro" id="IPR006664">
    <property type="entry name" value="OMP_bac"/>
</dbReference>
<organism evidence="7 8">
    <name type="scientific">Crenobacter oryzisoli</name>
    <dbReference type="NCBI Taxonomy" id="3056844"/>
    <lineage>
        <taxon>Bacteria</taxon>
        <taxon>Pseudomonadati</taxon>
        <taxon>Pseudomonadota</taxon>
        <taxon>Betaproteobacteria</taxon>
        <taxon>Neisseriales</taxon>
        <taxon>Neisseriaceae</taxon>
        <taxon>Crenobacter</taxon>
    </lineage>
</organism>
<reference evidence="7" key="1">
    <citation type="submission" date="2023-06" db="EMBL/GenBank/DDBJ databases">
        <authorList>
            <person name="Zhang S."/>
        </authorList>
    </citation>
    <scope>NUCLEOTIDE SEQUENCE</scope>
    <source>
        <strain evidence="7">SG2303</strain>
    </source>
</reference>
<protein>
    <submittedName>
        <fullName evidence="7">OmpA family protein</fullName>
    </submittedName>
</protein>
<feature type="compositionally biased region" description="Basic and acidic residues" evidence="5">
    <location>
        <begin position="404"/>
        <end position="417"/>
    </location>
</feature>
<dbReference type="InterPro" id="IPR009282">
    <property type="entry name" value="DUF937"/>
</dbReference>
<dbReference type="PANTHER" id="PTHR30329">
    <property type="entry name" value="STATOR ELEMENT OF FLAGELLAR MOTOR COMPLEX"/>
    <property type="match status" value="1"/>
</dbReference>
<dbReference type="PROSITE" id="PS51123">
    <property type="entry name" value="OMPA_2"/>
    <property type="match status" value="1"/>
</dbReference>
<dbReference type="InterPro" id="IPR050330">
    <property type="entry name" value="Bact_OuterMem_StrucFunc"/>
</dbReference>
<dbReference type="EMBL" id="JAUEDK010000018">
    <property type="protein sequence ID" value="MDN0075467.1"/>
    <property type="molecule type" value="Genomic_DNA"/>
</dbReference>
<evidence type="ECO:0000256" key="1">
    <source>
        <dbReference type="ARBA" id="ARBA00004442"/>
    </source>
</evidence>
<gene>
    <name evidence="7" type="ORF">QU481_11245</name>
</gene>
<evidence type="ECO:0000313" key="7">
    <source>
        <dbReference type="EMBL" id="MDN0075467.1"/>
    </source>
</evidence>
<comment type="caution">
    <text evidence="7">The sequence shown here is derived from an EMBL/GenBank/DDBJ whole genome shotgun (WGS) entry which is preliminary data.</text>
</comment>
<evidence type="ECO:0000256" key="3">
    <source>
        <dbReference type="ARBA" id="ARBA00023237"/>
    </source>
</evidence>
<evidence type="ECO:0000259" key="6">
    <source>
        <dbReference type="PROSITE" id="PS51123"/>
    </source>
</evidence>
<feature type="domain" description="OmpA-like" evidence="6">
    <location>
        <begin position="309"/>
        <end position="417"/>
    </location>
</feature>
<evidence type="ECO:0000313" key="8">
    <source>
        <dbReference type="Proteomes" id="UP001168540"/>
    </source>
</evidence>
<evidence type="ECO:0000256" key="2">
    <source>
        <dbReference type="ARBA" id="ARBA00023136"/>
    </source>
</evidence>
<dbReference type="Pfam" id="PF00691">
    <property type="entry name" value="OmpA"/>
    <property type="match status" value="1"/>
</dbReference>
<dbReference type="PANTHER" id="PTHR30329:SF21">
    <property type="entry name" value="LIPOPROTEIN YIAD-RELATED"/>
    <property type="match status" value="1"/>
</dbReference>
<keyword evidence="3" id="KW-0998">Cell outer membrane</keyword>
<comment type="subcellular location">
    <subcellularLocation>
        <location evidence="1">Cell outer membrane</location>
    </subcellularLocation>
</comment>
<dbReference type="RefSeq" id="WP_289830084.1">
    <property type="nucleotide sequence ID" value="NZ_JAUEDK010000018.1"/>
</dbReference>
<proteinExistence type="predicted"/>
<feature type="region of interest" description="Disordered" evidence="5">
    <location>
        <begin position="392"/>
        <end position="417"/>
    </location>
</feature>
<dbReference type="Pfam" id="PF06078">
    <property type="entry name" value="DUF937"/>
    <property type="match status" value="1"/>
</dbReference>
<keyword evidence="2 4" id="KW-0472">Membrane</keyword>
<dbReference type="InterPro" id="IPR036737">
    <property type="entry name" value="OmpA-like_sf"/>
</dbReference>
<dbReference type="InterPro" id="IPR006665">
    <property type="entry name" value="OmpA-like"/>
</dbReference>
<accession>A0ABT7XNU0</accession>
<keyword evidence="8" id="KW-1185">Reference proteome</keyword>
<sequence>MSINLLELTSGALGDDFVQLVSSLFGEDVGKIGKGISTLVPAVLGGIAQEGATPEGAQGLLSALDSVPTDIHLPEQFGKQLATPESRDELQQIGHGLLNQLFGDKIDALTDAVSSVSGIGHAVSGHAGEQITLASGGDISREVSGGLLTLVTPAIFSVVKKVVGENKLDAGGLSRLLSEQHDTLLGALNPQLTSMLGFGSATAFLGSLTGKFSEAAQDAEARAKAVAAKVSEPVSTVVAEASSKPRRWWPWLLLILVALAAFPLLNTKPTAEKATPTVDETASAGSSAATAASAPAGTASAPMASTDSAPASSTAGPAKVYFATGQADIDADGQQAIKSAVDAAKSAGGGVDVTGYTDKTGDLHANEELAKKRALAVKDALLAAGLADDKIHMKPPQSVTGAGNDKEARRVEITPAQ</sequence>
<dbReference type="PRINTS" id="PR01021">
    <property type="entry name" value="OMPADOMAIN"/>
</dbReference>
<name>A0ABT7XNU0_9NEIS</name>
<dbReference type="Gene3D" id="3.30.1330.60">
    <property type="entry name" value="OmpA-like domain"/>
    <property type="match status" value="1"/>
</dbReference>
<dbReference type="SUPFAM" id="SSF103088">
    <property type="entry name" value="OmpA-like"/>
    <property type="match status" value="1"/>
</dbReference>
<dbReference type="CDD" id="cd07185">
    <property type="entry name" value="OmpA_C-like"/>
    <property type="match status" value="1"/>
</dbReference>
<evidence type="ECO:0000256" key="5">
    <source>
        <dbReference type="SAM" id="MobiDB-lite"/>
    </source>
</evidence>